<feature type="domain" description="AB hydrolase-1" evidence="1">
    <location>
        <begin position="164"/>
        <end position="354"/>
    </location>
</feature>
<gene>
    <name evidence="2" type="ORF">M2152_001207</name>
</gene>
<dbReference type="PANTHER" id="PTHR12277">
    <property type="entry name" value="ALPHA/BETA HYDROLASE DOMAIN-CONTAINING PROTEIN"/>
    <property type="match status" value="1"/>
</dbReference>
<evidence type="ECO:0000259" key="1">
    <source>
        <dbReference type="Pfam" id="PF12697"/>
    </source>
</evidence>
<dbReference type="Gene3D" id="3.40.50.1820">
    <property type="entry name" value="alpha/beta hydrolase"/>
    <property type="match status" value="1"/>
</dbReference>
<dbReference type="GO" id="GO:0016787">
    <property type="term" value="F:hydrolase activity"/>
    <property type="evidence" value="ECO:0007669"/>
    <property type="project" value="UniProtKB-KW"/>
</dbReference>
<dbReference type="PROSITE" id="PS51318">
    <property type="entry name" value="TAT"/>
    <property type="match status" value="1"/>
</dbReference>
<keyword evidence="2" id="KW-0378">Hydrolase</keyword>
<sequence>MSPRVSFLRGALVAGVVLGAVGVVAAASAAAVAVYFARRIVTPPRRPAEDQAIVSADSSTVLLTRSPDSQVPGRYSLFFDDTRGHARIGAIVEHTQSTVRREVITVDRGNLSLARRGRISGWFYLGPEEFGLPWSDVDIPTDLGPAPAWLIPAPDESTRWAIHVHGRAVRREETLRSVPTFHNAGYSSLLISYRNDGDAPRSPDHRYGLGTTEWRDVDAAIRFALARGAREIVLVGWSMGGATVLQTLTRSTLASFITGIVLDSPVIDWVTTLQFQGIENRLPPLVRAGAIGLLRETWGGVLTGQAQPLDLHGLDLVARADELTSPILLFHSEDDGYVPVTASDALAEARPDIVTYERFSVARHTKLWNYDAPRWEGAISRWLNDLA</sequence>
<keyword evidence="3" id="KW-1185">Reference proteome</keyword>
<dbReference type="EMBL" id="JARXVQ010000001">
    <property type="protein sequence ID" value="MDH6181025.1"/>
    <property type="molecule type" value="Genomic_DNA"/>
</dbReference>
<dbReference type="Pfam" id="PF12697">
    <property type="entry name" value="Abhydrolase_6"/>
    <property type="match status" value="1"/>
</dbReference>
<dbReference type="SUPFAM" id="SSF53474">
    <property type="entry name" value="alpha/beta-Hydrolases"/>
    <property type="match status" value="1"/>
</dbReference>
<name>A0ABT6KM05_9MICO</name>
<dbReference type="Proteomes" id="UP001160142">
    <property type="component" value="Unassembled WGS sequence"/>
</dbReference>
<evidence type="ECO:0000313" key="2">
    <source>
        <dbReference type="EMBL" id="MDH6181025.1"/>
    </source>
</evidence>
<evidence type="ECO:0000313" key="3">
    <source>
        <dbReference type="Proteomes" id="UP001160142"/>
    </source>
</evidence>
<protein>
    <submittedName>
        <fullName evidence="2">Alpha-beta hydrolase superfamily lysophospholipase</fullName>
    </submittedName>
</protein>
<organism evidence="2 3">
    <name type="scientific">Antiquaquibacter oligotrophicus</name>
    <dbReference type="NCBI Taxonomy" id="2880260"/>
    <lineage>
        <taxon>Bacteria</taxon>
        <taxon>Bacillati</taxon>
        <taxon>Actinomycetota</taxon>
        <taxon>Actinomycetes</taxon>
        <taxon>Micrococcales</taxon>
        <taxon>Microbacteriaceae</taxon>
        <taxon>Antiquaquibacter</taxon>
    </lineage>
</organism>
<reference evidence="2 3" key="1">
    <citation type="submission" date="2023-04" db="EMBL/GenBank/DDBJ databases">
        <title>Genome Encyclopedia of Bacteria and Archaea VI: Functional Genomics of Type Strains.</title>
        <authorList>
            <person name="Whitman W."/>
        </authorList>
    </citation>
    <scope>NUCLEOTIDE SEQUENCE [LARGE SCALE GENOMIC DNA]</scope>
    <source>
        <strain evidence="2 3">SG_E_30_P1</strain>
    </source>
</reference>
<dbReference type="InterPro" id="IPR006311">
    <property type="entry name" value="TAT_signal"/>
</dbReference>
<dbReference type="InterPro" id="IPR000073">
    <property type="entry name" value="AB_hydrolase_1"/>
</dbReference>
<comment type="caution">
    <text evidence="2">The sequence shown here is derived from an EMBL/GenBank/DDBJ whole genome shotgun (WGS) entry which is preliminary data.</text>
</comment>
<dbReference type="PANTHER" id="PTHR12277:SF79">
    <property type="entry name" value="XAA-PRO DIPEPTIDYL-PEPTIDASE-RELATED"/>
    <property type="match status" value="1"/>
</dbReference>
<accession>A0ABT6KM05</accession>
<dbReference type="InterPro" id="IPR029058">
    <property type="entry name" value="AB_hydrolase_fold"/>
</dbReference>
<proteinExistence type="predicted"/>